<proteinExistence type="inferred from homology"/>
<reference evidence="10" key="1">
    <citation type="submission" date="2018-11" db="EMBL/GenBank/DDBJ databases">
        <title>Complete genome sequence of Paenibacillus sp. ML311-T8.</title>
        <authorList>
            <person name="Nam Y.-D."/>
            <person name="Kang J."/>
            <person name="Chung W.-H."/>
            <person name="Park Y.S."/>
        </authorList>
    </citation>
    <scope>NUCLEOTIDE SEQUENCE [LARGE SCALE GENOMIC DNA]</scope>
    <source>
        <strain evidence="10">ML311-T8</strain>
    </source>
</reference>
<protein>
    <submittedName>
        <fullName evidence="9">MgtC/SapB family protein</fullName>
    </submittedName>
</protein>
<keyword evidence="6 7" id="KW-0472">Membrane</keyword>
<evidence type="ECO:0000256" key="7">
    <source>
        <dbReference type="SAM" id="Phobius"/>
    </source>
</evidence>
<feature type="transmembrane region" description="Helical" evidence="7">
    <location>
        <begin position="72"/>
        <end position="91"/>
    </location>
</feature>
<keyword evidence="3" id="KW-1003">Cell membrane</keyword>
<feature type="transmembrane region" description="Helical" evidence="7">
    <location>
        <begin position="12"/>
        <end position="28"/>
    </location>
</feature>
<dbReference type="KEGG" id="ppsc:EHS13_06120"/>
<evidence type="ECO:0000256" key="2">
    <source>
        <dbReference type="ARBA" id="ARBA00009298"/>
    </source>
</evidence>
<dbReference type="EMBL" id="CP034235">
    <property type="protein sequence ID" value="QGQ94509.1"/>
    <property type="molecule type" value="Genomic_DNA"/>
</dbReference>
<dbReference type="Pfam" id="PF02308">
    <property type="entry name" value="MgtC"/>
    <property type="match status" value="1"/>
</dbReference>
<dbReference type="OrthoDB" id="9811198at2"/>
<feature type="transmembrane region" description="Helical" evidence="7">
    <location>
        <begin position="40"/>
        <end position="60"/>
    </location>
</feature>
<dbReference type="PRINTS" id="PR01837">
    <property type="entry name" value="MGTCSAPBPROT"/>
</dbReference>
<dbReference type="Proteomes" id="UP000426246">
    <property type="component" value="Chromosome"/>
</dbReference>
<feature type="transmembrane region" description="Helical" evidence="7">
    <location>
        <begin position="98"/>
        <end position="115"/>
    </location>
</feature>
<accession>A0A6B8RE64</accession>
<name>A0A6B8RE64_9BACL</name>
<evidence type="ECO:0000313" key="10">
    <source>
        <dbReference type="Proteomes" id="UP000426246"/>
    </source>
</evidence>
<evidence type="ECO:0000256" key="5">
    <source>
        <dbReference type="ARBA" id="ARBA00022989"/>
    </source>
</evidence>
<evidence type="ECO:0000256" key="6">
    <source>
        <dbReference type="ARBA" id="ARBA00023136"/>
    </source>
</evidence>
<dbReference type="InterPro" id="IPR003416">
    <property type="entry name" value="MgtC/SapB/SrpB/YhiD_fam"/>
</dbReference>
<evidence type="ECO:0000313" key="9">
    <source>
        <dbReference type="EMBL" id="QGQ94509.1"/>
    </source>
</evidence>
<evidence type="ECO:0000256" key="3">
    <source>
        <dbReference type="ARBA" id="ARBA00022475"/>
    </source>
</evidence>
<dbReference type="AlphaFoldDB" id="A0A6B8RE64"/>
<dbReference type="InterPro" id="IPR049177">
    <property type="entry name" value="MgtC_SapB_SrpB_YhiD_N"/>
</dbReference>
<gene>
    <name evidence="9" type="ORF">EHS13_06120</name>
</gene>
<evidence type="ECO:0000259" key="8">
    <source>
        <dbReference type="Pfam" id="PF02308"/>
    </source>
</evidence>
<keyword evidence="5 7" id="KW-1133">Transmembrane helix</keyword>
<comment type="similarity">
    <text evidence="2">Belongs to the MgtC/SapB family.</text>
</comment>
<organism evidence="9 10">
    <name type="scientific">Paenibacillus psychroresistens</name>
    <dbReference type="NCBI Taxonomy" id="1778678"/>
    <lineage>
        <taxon>Bacteria</taxon>
        <taxon>Bacillati</taxon>
        <taxon>Bacillota</taxon>
        <taxon>Bacilli</taxon>
        <taxon>Bacillales</taxon>
        <taxon>Paenibacillaceae</taxon>
        <taxon>Paenibacillus</taxon>
    </lineage>
</organism>
<evidence type="ECO:0000256" key="1">
    <source>
        <dbReference type="ARBA" id="ARBA00004651"/>
    </source>
</evidence>
<feature type="transmembrane region" description="Helical" evidence="7">
    <location>
        <begin position="121"/>
        <end position="142"/>
    </location>
</feature>
<evidence type="ECO:0000256" key="4">
    <source>
        <dbReference type="ARBA" id="ARBA00022692"/>
    </source>
</evidence>
<keyword evidence="4 7" id="KW-0812">Transmembrane</keyword>
<sequence length="230" mass="24851">MDIWHIDPLHITIRLLLALLLGGLIGVERERNSHPAGFRTNILVCLSSALIMLLSIYGFADFANSDIARLDPARLAAQVLPGIGFLGAGVIMRNGMSVSGLTTAATLFIVAGIGLAVGAGFYFAAILATVMVIVSLTVLNAVEKKFFRAKRIYTMKIQLGTKSGTLGSISTFLEGKSVDIRKLLIEEEVQDSKDPIFHVTLSLKFPRKSIIVPIMEQIGHMNDVTSVTVE</sequence>
<dbReference type="PANTHER" id="PTHR33778:SF1">
    <property type="entry name" value="MAGNESIUM TRANSPORTER YHID-RELATED"/>
    <property type="match status" value="1"/>
</dbReference>
<comment type="subcellular location">
    <subcellularLocation>
        <location evidence="1">Cell membrane</location>
        <topology evidence="1">Multi-pass membrane protein</topology>
    </subcellularLocation>
</comment>
<feature type="domain" description="MgtC/SapB/SrpB/YhiD N-terminal" evidence="8">
    <location>
        <begin position="15"/>
        <end position="144"/>
    </location>
</feature>
<dbReference type="PANTHER" id="PTHR33778">
    <property type="entry name" value="PROTEIN MGTC"/>
    <property type="match status" value="1"/>
</dbReference>
<dbReference type="RefSeq" id="WP_155699516.1">
    <property type="nucleotide sequence ID" value="NZ_CP034235.1"/>
</dbReference>
<keyword evidence="10" id="KW-1185">Reference proteome</keyword>
<dbReference type="GO" id="GO:0005886">
    <property type="term" value="C:plasma membrane"/>
    <property type="evidence" value="ECO:0007669"/>
    <property type="project" value="UniProtKB-SubCell"/>
</dbReference>